<dbReference type="Proteomes" id="UP000028302">
    <property type="component" value="Unassembled WGS sequence"/>
</dbReference>
<comment type="caution">
    <text evidence="2">The sequence shown here is derived from an EMBL/GenBank/DDBJ whole genome shotgun (WGS) entry which is preliminary data.</text>
</comment>
<dbReference type="Pfam" id="PF01425">
    <property type="entry name" value="Amidase"/>
    <property type="match status" value="1"/>
</dbReference>
<reference evidence="2 3" key="1">
    <citation type="submission" date="2013-03" db="EMBL/GenBank/DDBJ databases">
        <title>Salinisphaera hydrothermalis C41B8 Genome Sequencing.</title>
        <authorList>
            <person name="Li C."/>
            <person name="Lai Q."/>
            <person name="Shao Z."/>
        </authorList>
    </citation>
    <scope>NUCLEOTIDE SEQUENCE [LARGE SCALE GENOMIC DNA]</scope>
    <source>
        <strain evidence="2 3">C41B8</strain>
    </source>
</reference>
<dbReference type="PANTHER" id="PTHR11895:SF76">
    <property type="entry name" value="INDOLEACETAMIDE HYDROLASE"/>
    <property type="match status" value="1"/>
</dbReference>
<dbReference type="STRING" id="1304275.C41B8_09821"/>
<keyword evidence="3" id="KW-1185">Reference proteome</keyword>
<proteinExistence type="predicted"/>
<accession>A0A084ILA5</accession>
<dbReference type="InterPro" id="IPR023631">
    <property type="entry name" value="Amidase_dom"/>
</dbReference>
<dbReference type="NCBIfam" id="NF005686">
    <property type="entry name" value="PRK07486.1"/>
    <property type="match status" value="1"/>
</dbReference>
<dbReference type="AlphaFoldDB" id="A0A084ILA5"/>
<dbReference type="GO" id="GO:0004040">
    <property type="term" value="F:amidase activity"/>
    <property type="evidence" value="ECO:0007669"/>
    <property type="project" value="UniProtKB-EC"/>
</dbReference>
<evidence type="ECO:0000259" key="1">
    <source>
        <dbReference type="Pfam" id="PF01425"/>
    </source>
</evidence>
<sequence>MLRPPDTMKDDWIDADACTLSRALDERRIGAEALMQCFLERIDAVNDRLNAIVSRRPADQLLAEAAARDRAWAAGKPRRGWLDGLPMAIKDLSTTAGLTTTFGSPLFADHVPHADNLMVSRLRAAGAIFIGKTNTPEFGLGSQTYNRVFGATGSAYDSRLTAGGSSGGAAAALAARMVPIADGSDMMGSLRNPAAYNNVFGLRPSPGRVPALPVPDVFSPSLGTEGPMARSAADLAALLATQAGPDARAPLSIREDPAGLAAPLSGDIEGRRIAWLGDWDGYYPLEAGVLEVGERALARLSEAGCEIQPCTPRFDPDRLWQAWCVLRQILVAGKFEMLYRDPEKRAALKPEAVWEIDAGLGRTAIEGHHAQVTRSAWFAELNRLFDEYDAIALPSAQVFAFDRNRCWPDRIAGRAMDTYHRWMEIVIPGSLSAGPTLALPAGFDDRGRSMGIQLLGCQRGERGLLEIAAGYEGVAADVLGRRPAL</sequence>
<gene>
    <name evidence="2" type="ORF">C41B8_09821</name>
</gene>
<keyword evidence="2" id="KW-0378">Hydrolase</keyword>
<evidence type="ECO:0000313" key="3">
    <source>
        <dbReference type="Proteomes" id="UP000028302"/>
    </source>
</evidence>
<feature type="domain" description="Amidase" evidence="1">
    <location>
        <begin position="34"/>
        <end position="465"/>
    </location>
</feature>
<dbReference type="PANTHER" id="PTHR11895">
    <property type="entry name" value="TRANSAMIDASE"/>
    <property type="match status" value="1"/>
</dbReference>
<protein>
    <submittedName>
        <fullName evidence="2">Amidase</fullName>
        <ecNumber evidence="2">3.5.1.4</ecNumber>
    </submittedName>
</protein>
<dbReference type="InterPro" id="IPR000120">
    <property type="entry name" value="Amidase"/>
</dbReference>
<dbReference type="SUPFAM" id="SSF75304">
    <property type="entry name" value="Amidase signature (AS) enzymes"/>
    <property type="match status" value="1"/>
</dbReference>
<name>A0A084ILA5_SALHC</name>
<evidence type="ECO:0000313" key="2">
    <source>
        <dbReference type="EMBL" id="KEZ77489.1"/>
    </source>
</evidence>
<dbReference type="InterPro" id="IPR036928">
    <property type="entry name" value="AS_sf"/>
</dbReference>
<dbReference type="Gene3D" id="3.90.1300.10">
    <property type="entry name" value="Amidase signature (AS) domain"/>
    <property type="match status" value="1"/>
</dbReference>
<dbReference type="EMBL" id="APNK01000012">
    <property type="protein sequence ID" value="KEZ77489.1"/>
    <property type="molecule type" value="Genomic_DNA"/>
</dbReference>
<dbReference type="eggNOG" id="COG0154">
    <property type="taxonomic scope" value="Bacteria"/>
</dbReference>
<dbReference type="EC" id="3.5.1.4" evidence="2"/>
<dbReference type="PATRIC" id="fig|1304275.5.peg.2003"/>
<organism evidence="2 3">
    <name type="scientific">Salinisphaera hydrothermalis (strain C41B8)</name>
    <dbReference type="NCBI Taxonomy" id="1304275"/>
    <lineage>
        <taxon>Bacteria</taxon>
        <taxon>Pseudomonadati</taxon>
        <taxon>Pseudomonadota</taxon>
        <taxon>Gammaproteobacteria</taxon>
        <taxon>Salinisphaerales</taxon>
        <taxon>Salinisphaeraceae</taxon>
        <taxon>Salinisphaera</taxon>
    </lineage>
</organism>